<sequence>MVVPARDWMMAGSDATGAVTLLFQPEEARLSRRDAITAVRSPYQERLYNERKDSREETKSACALRWSSCSSSSVFSPLGGDGTTSNRSVAFIPFFGGLEKSEIMGQCASAGRRRGERAAGKTGCLAVAKEHRSRFYIMRKCVVMLLCWNKYGKY</sequence>
<keyword evidence="5" id="KW-1133">Transmembrane helix</keyword>
<keyword evidence="3" id="KW-1003">Cell membrane</keyword>
<dbReference type="Pfam" id="PF08137">
    <property type="entry name" value="DVL"/>
    <property type="match status" value="1"/>
</dbReference>
<evidence type="ECO:0000256" key="5">
    <source>
        <dbReference type="ARBA" id="ARBA00022989"/>
    </source>
</evidence>
<evidence type="ECO:0000256" key="7">
    <source>
        <dbReference type="ARBA" id="ARBA00024340"/>
    </source>
</evidence>
<keyword evidence="2" id="KW-0217">Developmental protein</keyword>
<protein>
    <submittedName>
        <fullName evidence="8">Uncharacterized protein</fullName>
    </submittedName>
</protein>
<evidence type="ECO:0000256" key="4">
    <source>
        <dbReference type="ARBA" id="ARBA00022692"/>
    </source>
</evidence>
<dbReference type="GO" id="GO:0005886">
    <property type="term" value="C:plasma membrane"/>
    <property type="evidence" value="ECO:0007669"/>
    <property type="project" value="UniProtKB-SubCell"/>
</dbReference>
<evidence type="ECO:0000256" key="6">
    <source>
        <dbReference type="ARBA" id="ARBA00023136"/>
    </source>
</evidence>
<evidence type="ECO:0000313" key="9">
    <source>
        <dbReference type="Proteomes" id="UP001327560"/>
    </source>
</evidence>
<name>A0AAQ3K291_9LILI</name>
<dbReference type="PANTHER" id="PTHR33102">
    <property type="entry name" value="DVL19-RELATED-RELATED"/>
    <property type="match status" value="1"/>
</dbReference>
<comment type="similarity">
    <text evidence="7">Belongs to the DVL/RTFL small polypeptides family.</text>
</comment>
<keyword evidence="9" id="KW-1185">Reference proteome</keyword>
<gene>
    <name evidence="8" type="ORF">Cni_G07513</name>
</gene>
<reference evidence="8 9" key="1">
    <citation type="submission" date="2023-10" db="EMBL/GenBank/DDBJ databases">
        <title>Chromosome-scale genome assembly provides insights into flower coloration mechanisms of Canna indica.</title>
        <authorList>
            <person name="Li C."/>
        </authorList>
    </citation>
    <scope>NUCLEOTIDE SEQUENCE [LARGE SCALE GENOMIC DNA]</scope>
    <source>
        <tissue evidence="8">Flower</tissue>
    </source>
</reference>
<accession>A0AAQ3K291</accession>
<evidence type="ECO:0000256" key="1">
    <source>
        <dbReference type="ARBA" id="ARBA00004162"/>
    </source>
</evidence>
<dbReference type="InterPro" id="IPR051525">
    <property type="entry name" value="DVL_RTFL_regulatory"/>
</dbReference>
<evidence type="ECO:0000313" key="8">
    <source>
        <dbReference type="EMBL" id="WOK98801.1"/>
    </source>
</evidence>
<dbReference type="GO" id="GO:0048367">
    <property type="term" value="P:shoot system development"/>
    <property type="evidence" value="ECO:0007669"/>
    <property type="project" value="UniProtKB-ARBA"/>
</dbReference>
<proteinExistence type="inferred from homology"/>
<dbReference type="AlphaFoldDB" id="A0AAQ3K291"/>
<keyword evidence="6" id="KW-0472">Membrane</keyword>
<dbReference type="EMBL" id="CP136891">
    <property type="protein sequence ID" value="WOK98801.1"/>
    <property type="molecule type" value="Genomic_DNA"/>
</dbReference>
<comment type="subcellular location">
    <subcellularLocation>
        <location evidence="1">Cell membrane</location>
        <topology evidence="1">Single-pass membrane protein</topology>
    </subcellularLocation>
</comment>
<evidence type="ECO:0000256" key="2">
    <source>
        <dbReference type="ARBA" id="ARBA00022473"/>
    </source>
</evidence>
<organism evidence="8 9">
    <name type="scientific">Canna indica</name>
    <name type="common">Indian-shot</name>
    <dbReference type="NCBI Taxonomy" id="4628"/>
    <lineage>
        <taxon>Eukaryota</taxon>
        <taxon>Viridiplantae</taxon>
        <taxon>Streptophyta</taxon>
        <taxon>Embryophyta</taxon>
        <taxon>Tracheophyta</taxon>
        <taxon>Spermatophyta</taxon>
        <taxon>Magnoliopsida</taxon>
        <taxon>Liliopsida</taxon>
        <taxon>Zingiberales</taxon>
        <taxon>Cannaceae</taxon>
        <taxon>Canna</taxon>
    </lineage>
</organism>
<dbReference type="GO" id="GO:0008285">
    <property type="term" value="P:negative regulation of cell population proliferation"/>
    <property type="evidence" value="ECO:0007669"/>
    <property type="project" value="InterPro"/>
</dbReference>
<dbReference type="InterPro" id="IPR012552">
    <property type="entry name" value="DVL"/>
</dbReference>
<evidence type="ECO:0000256" key="3">
    <source>
        <dbReference type="ARBA" id="ARBA00022475"/>
    </source>
</evidence>
<keyword evidence="4" id="KW-0812">Transmembrane</keyword>
<dbReference type="Proteomes" id="UP001327560">
    <property type="component" value="Chromosome 2"/>
</dbReference>